<reference evidence="1 2" key="1">
    <citation type="submission" date="2018-03" db="EMBL/GenBank/DDBJ databases">
        <title>Genomic Encyclopedia of Archaeal and Bacterial Type Strains, Phase II (KMG-II): from individual species to whole genera.</title>
        <authorList>
            <person name="Goeker M."/>
        </authorList>
    </citation>
    <scope>NUCLEOTIDE SEQUENCE [LARGE SCALE GENOMIC DNA]</scope>
    <source>
        <strain evidence="1 2">DSM 44720</strain>
    </source>
</reference>
<keyword evidence="2" id="KW-1185">Reference proteome</keyword>
<dbReference type="AlphaFoldDB" id="A0A2T0TM65"/>
<dbReference type="Proteomes" id="UP000239494">
    <property type="component" value="Unassembled WGS sequence"/>
</dbReference>
<dbReference type="EMBL" id="PVTF01000001">
    <property type="protein sequence ID" value="PRY46618.1"/>
    <property type="molecule type" value="Genomic_DNA"/>
</dbReference>
<evidence type="ECO:0000313" key="2">
    <source>
        <dbReference type="Proteomes" id="UP000239494"/>
    </source>
</evidence>
<evidence type="ECO:0000313" key="1">
    <source>
        <dbReference type="EMBL" id="PRY46618.1"/>
    </source>
</evidence>
<protein>
    <submittedName>
        <fullName evidence="1">Uncharacterized protein</fullName>
    </submittedName>
</protein>
<name>A0A2T0TM65_9PSEU</name>
<gene>
    <name evidence="1" type="ORF">CLV43_101896</name>
</gene>
<proteinExistence type="predicted"/>
<comment type="caution">
    <text evidence="1">The sequence shown here is derived from an EMBL/GenBank/DDBJ whole genome shotgun (WGS) entry which is preliminary data.</text>
</comment>
<organism evidence="1 2">
    <name type="scientific">Umezawaea tangerina</name>
    <dbReference type="NCBI Taxonomy" id="84725"/>
    <lineage>
        <taxon>Bacteria</taxon>
        <taxon>Bacillati</taxon>
        <taxon>Actinomycetota</taxon>
        <taxon>Actinomycetes</taxon>
        <taxon>Pseudonocardiales</taxon>
        <taxon>Pseudonocardiaceae</taxon>
        <taxon>Umezawaea</taxon>
    </lineage>
</organism>
<sequence length="29" mass="3282">MLALIILAAVGCVAVWTWMVGDIYGWWSR</sequence>
<accession>A0A2T0TM65</accession>